<comment type="caution">
    <text evidence="3">The sequence shown here is derived from an EMBL/GenBank/DDBJ whole genome shotgun (WGS) entry which is preliminary data.</text>
</comment>
<sequence length="136" mass="14721">DDLVQVGVGPTNHSLTVRTVNVGLTLLAVWDNENMGVADYVPLPVEHAIDMDEANKLVVGDVVCFQAKLTNPDGAYGTWSSSASGVLQVDPKSGAAVARDSGTVTVYYEIPGVLKTYREVSYVFILFYYHALIKQI</sequence>
<proteinExistence type="predicted"/>
<dbReference type="InterPro" id="IPR057586">
    <property type="entry name" value="Ig_NUP210_16th"/>
</dbReference>
<dbReference type="Proteomes" id="UP001482620">
    <property type="component" value="Unassembled WGS sequence"/>
</dbReference>
<gene>
    <name evidence="3" type="ORF">ILYODFUR_038043</name>
</gene>
<accession>A0ABV0TH12</accession>
<reference evidence="3 4" key="1">
    <citation type="submission" date="2021-06" db="EMBL/GenBank/DDBJ databases">
        <authorList>
            <person name="Palmer J.M."/>
        </authorList>
    </citation>
    <scope>NUCLEOTIDE SEQUENCE [LARGE SCALE GENOMIC DNA]</scope>
    <source>
        <strain evidence="4">if_2019</strain>
        <tissue evidence="3">Muscle</tissue>
    </source>
</reference>
<evidence type="ECO:0000259" key="1">
    <source>
        <dbReference type="Pfam" id="PF22959"/>
    </source>
</evidence>
<dbReference type="EMBL" id="JAHRIQ010032147">
    <property type="protein sequence ID" value="MEQ2231291.1"/>
    <property type="molecule type" value="Genomic_DNA"/>
</dbReference>
<dbReference type="Pfam" id="PF22959">
    <property type="entry name" value="Ig_NUP210_15th"/>
    <property type="match status" value="1"/>
</dbReference>
<dbReference type="InterPro" id="IPR055094">
    <property type="entry name" value="NUP210_Ig15"/>
</dbReference>
<protein>
    <recommendedName>
        <fullName evidence="5">BIG2 domain-containing protein</fullName>
    </recommendedName>
</protein>
<dbReference type="InterPro" id="IPR045197">
    <property type="entry name" value="NUP210-like"/>
</dbReference>
<organism evidence="3 4">
    <name type="scientific">Ilyodon furcidens</name>
    <name type="common">goldbreast splitfin</name>
    <dbReference type="NCBI Taxonomy" id="33524"/>
    <lineage>
        <taxon>Eukaryota</taxon>
        <taxon>Metazoa</taxon>
        <taxon>Chordata</taxon>
        <taxon>Craniata</taxon>
        <taxon>Vertebrata</taxon>
        <taxon>Euteleostomi</taxon>
        <taxon>Actinopterygii</taxon>
        <taxon>Neopterygii</taxon>
        <taxon>Teleostei</taxon>
        <taxon>Neoteleostei</taxon>
        <taxon>Acanthomorphata</taxon>
        <taxon>Ovalentaria</taxon>
        <taxon>Atherinomorphae</taxon>
        <taxon>Cyprinodontiformes</taxon>
        <taxon>Goodeidae</taxon>
        <taxon>Ilyodon</taxon>
    </lineage>
</organism>
<dbReference type="PANTHER" id="PTHR23019:SF2">
    <property type="entry name" value="NUCLEAR PORE MEMBRANE GLYCOPROTEIN 210"/>
    <property type="match status" value="1"/>
</dbReference>
<feature type="domain" description="NUP210 Ig-like" evidence="1">
    <location>
        <begin position="1"/>
        <end position="45"/>
    </location>
</feature>
<name>A0ABV0TH12_9TELE</name>
<feature type="non-terminal residue" evidence="3">
    <location>
        <position position="1"/>
    </location>
</feature>
<dbReference type="Pfam" id="PF25354">
    <property type="entry name" value="Ig_NUP210_16th"/>
    <property type="match status" value="1"/>
</dbReference>
<keyword evidence="4" id="KW-1185">Reference proteome</keyword>
<evidence type="ECO:0000313" key="3">
    <source>
        <dbReference type="EMBL" id="MEQ2231291.1"/>
    </source>
</evidence>
<evidence type="ECO:0000313" key="4">
    <source>
        <dbReference type="Proteomes" id="UP001482620"/>
    </source>
</evidence>
<feature type="domain" description="NUP210 Ig-like" evidence="2">
    <location>
        <begin position="48"/>
        <end position="119"/>
    </location>
</feature>
<evidence type="ECO:0000259" key="2">
    <source>
        <dbReference type="Pfam" id="PF25354"/>
    </source>
</evidence>
<dbReference type="PANTHER" id="PTHR23019">
    <property type="entry name" value="NUCLEAR PORE MEMBRANE GLYCOPROTEIN GP210-RELATED"/>
    <property type="match status" value="1"/>
</dbReference>
<evidence type="ECO:0008006" key="5">
    <source>
        <dbReference type="Google" id="ProtNLM"/>
    </source>
</evidence>